<dbReference type="SMART" id="SM00028">
    <property type="entry name" value="TPR"/>
    <property type="match status" value="3"/>
</dbReference>
<dbReference type="SUPFAM" id="SSF48452">
    <property type="entry name" value="TPR-like"/>
    <property type="match status" value="1"/>
</dbReference>
<dbReference type="InterPro" id="IPR011990">
    <property type="entry name" value="TPR-like_helical_dom_sf"/>
</dbReference>
<dbReference type="InterPro" id="IPR019734">
    <property type="entry name" value="TPR_rpt"/>
</dbReference>
<dbReference type="Gene3D" id="1.25.40.10">
    <property type="entry name" value="Tetratricopeptide repeat domain"/>
    <property type="match status" value="1"/>
</dbReference>
<dbReference type="Proteomes" id="UP000518300">
    <property type="component" value="Unassembled WGS sequence"/>
</dbReference>
<dbReference type="InterPro" id="IPR014338">
    <property type="entry name" value="CHP02996_rpt-companion-dom"/>
</dbReference>
<organism evidence="1 2">
    <name type="scientific">Pyxidicoccus fallax</name>
    <dbReference type="NCBI Taxonomy" id="394095"/>
    <lineage>
        <taxon>Bacteria</taxon>
        <taxon>Pseudomonadati</taxon>
        <taxon>Myxococcota</taxon>
        <taxon>Myxococcia</taxon>
        <taxon>Myxococcales</taxon>
        <taxon>Cystobacterineae</taxon>
        <taxon>Myxococcaceae</taxon>
        <taxon>Pyxidicoccus</taxon>
    </lineage>
</organism>
<name>A0A848LUL6_9BACT</name>
<reference evidence="1 2" key="1">
    <citation type="submission" date="2020-04" db="EMBL/GenBank/DDBJ databases">
        <title>Draft genome of Pyxidicoccus fallax type strain.</title>
        <authorList>
            <person name="Whitworth D.E."/>
        </authorList>
    </citation>
    <scope>NUCLEOTIDE SEQUENCE [LARGE SCALE GENOMIC DNA]</scope>
    <source>
        <strain evidence="1 2">DSM 14698</strain>
    </source>
</reference>
<dbReference type="AlphaFoldDB" id="A0A848LUL6"/>
<evidence type="ECO:0000313" key="2">
    <source>
        <dbReference type="Proteomes" id="UP000518300"/>
    </source>
</evidence>
<protein>
    <submittedName>
        <fullName evidence="1">TIGR02996 domain-containing protein</fullName>
    </submittedName>
</protein>
<dbReference type="RefSeq" id="WP_169350369.1">
    <property type="nucleotide sequence ID" value="NZ_JABBJJ010000301.1"/>
</dbReference>
<dbReference type="EMBL" id="JABBJJ010000301">
    <property type="protein sequence ID" value="NMO21173.1"/>
    <property type="molecule type" value="Genomic_DNA"/>
</dbReference>
<accession>A0A848LUL6</accession>
<comment type="caution">
    <text evidence="1">The sequence shown here is derived from an EMBL/GenBank/DDBJ whole genome shotgun (WGS) entry which is preliminary data.</text>
</comment>
<dbReference type="NCBIfam" id="TIGR02996">
    <property type="entry name" value="rpt_mate_G_obs"/>
    <property type="match status" value="1"/>
</dbReference>
<keyword evidence="2" id="KW-1185">Reference proteome</keyword>
<gene>
    <name evidence="1" type="ORF">HG543_40945</name>
</gene>
<proteinExistence type="predicted"/>
<evidence type="ECO:0000313" key="1">
    <source>
        <dbReference type="EMBL" id="NMO21173.1"/>
    </source>
</evidence>
<sequence>MRDIVAWLLGLALEALERSEEEVALRRLLEAWDEGRAERIAVLAERLTKLANRPWPSHGRWFGLPRQLESIVDRSAQLSAEEMVREPCFLDILRADPRFTPSLLALAALPKAHDEVLFRQLCRLLILVKDPRSLEPLRALHASLPPDSGYAQQLGSAITLISQVEVPVLGAEASALCDALEKALTRREESEARSAPLREELFARIGANPDDDGARLVLADHLLEHEDPLGELIMLQCQPRPDEARVAQLLELHGAKWEAQLGPYVEPGKTRFERGLPVAAVAARMKWPSAKSPSPGPFWLTVREVDLDWHSSPALADWLPHPHLSRVTVLRQVSAAVATRLGRHPLPVRRLELRVDEAPFSEKDMFASLSSLPNLTSVTVRRATPFEVGVYANSVLGPRLERFEACGDGWSLVVTLSEEVPVEATLLHERSGASGELAQAIHYAKGFSIRGLRIRTQRRLAPAIVRGLEEATSGYMRVEWDLPPARDDDAAQAGREPLACHGTAGVDAGEAGGPMGQASQGFPPEHAARALVELGRSFLEKKQHTQAIAAFDDVLRQFDRAPWDMSLRQQVAEALVQRGVAFAQQGRPQQAFISFEELIRRFNAGYGLPDGWPPSSFRTGRNENRSSVPDLHLCLLVAEAFIQRAGILARQRQPLAAVASFDELVRYFGDAVEAPLREQLALTSTPVGMLFRRHGQSTKEVQDSRAPLRRPVSEALRKSGFCELTEAKRRIQQGEEGAASMLLSAKDRFEAAATLEPDRLTVLHHAGYAAFLRGSRDEARAIFSKVLGRGGEALPELAGMNAYPIPQDEEFRSLLRELSEGRAAD</sequence>
<dbReference type="Pfam" id="PF13432">
    <property type="entry name" value="TPR_16"/>
    <property type="match status" value="1"/>
</dbReference>